<dbReference type="CDD" id="cd01284">
    <property type="entry name" value="Riboflavin_deaminase-reductase"/>
    <property type="match status" value="1"/>
</dbReference>
<keyword evidence="9 14" id="KW-0521">NADP</keyword>
<dbReference type="Gene3D" id="3.40.430.10">
    <property type="entry name" value="Dihydrofolate Reductase, subunit A"/>
    <property type="match status" value="2"/>
</dbReference>
<comment type="similarity">
    <text evidence="4 14">In the N-terminal section; belongs to the cytidine and deoxycytidylate deaminase family.</text>
</comment>
<dbReference type="Pfam" id="PF00383">
    <property type="entry name" value="dCMP_cyt_deam_1"/>
    <property type="match status" value="1"/>
</dbReference>
<proteinExistence type="inferred from homology"/>
<evidence type="ECO:0000256" key="3">
    <source>
        <dbReference type="ARBA" id="ARBA00004910"/>
    </source>
</evidence>
<keyword evidence="8 14" id="KW-0862">Zinc</keyword>
<dbReference type="EC" id="3.5.4.26" evidence="14"/>
<evidence type="ECO:0000256" key="8">
    <source>
        <dbReference type="ARBA" id="ARBA00022833"/>
    </source>
</evidence>
<dbReference type="InterPro" id="IPR002125">
    <property type="entry name" value="CMP_dCMP_dom"/>
</dbReference>
<evidence type="ECO:0000313" key="17">
    <source>
        <dbReference type="Proteomes" id="UP001595685"/>
    </source>
</evidence>
<evidence type="ECO:0000256" key="4">
    <source>
        <dbReference type="ARBA" id="ARBA00005259"/>
    </source>
</evidence>
<accession>A0ABV7WES6</accession>
<dbReference type="InterPro" id="IPR004794">
    <property type="entry name" value="Eubact_RibD"/>
</dbReference>
<dbReference type="Pfam" id="PF01872">
    <property type="entry name" value="RibD_C"/>
    <property type="match status" value="1"/>
</dbReference>
<dbReference type="PROSITE" id="PS00903">
    <property type="entry name" value="CYT_DCMP_DEAMINASES_1"/>
    <property type="match status" value="1"/>
</dbReference>
<dbReference type="InterPro" id="IPR016192">
    <property type="entry name" value="APOBEC/CMP_deaminase_Zn-bd"/>
</dbReference>
<dbReference type="GO" id="GO:0008835">
    <property type="term" value="F:diaminohydroxyphosphoribosylaminopyrimidine deaminase activity"/>
    <property type="evidence" value="ECO:0007669"/>
    <property type="project" value="UniProtKB-EC"/>
</dbReference>
<organism evidence="16 17">
    <name type="scientific">Aquipuribacter hungaricus</name>
    <dbReference type="NCBI Taxonomy" id="545624"/>
    <lineage>
        <taxon>Bacteria</taxon>
        <taxon>Bacillati</taxon>
        <taxon>Actinomycetota</taxon>
        <taxon>Actinomycetes</taxon>
        <taxon>Micrococcales</taxon>
        <taxon>Intrasporangiaceae</taxon>
        <taxon>Aquipuribacter</taxon>
    </lineage>
</organism>
<feature type="domain" description="CMP/dCMP-type deaminase" evidence="15">
    <location>
        <begin position="1"/>
        <end position="122"/>
    </location>
</feature>
<evidence type="ECO:0000256" key="5">
    <source>
        <dbReference type="ARBA" id="ARBA00007417"/>
    </source>
</evidence>
<dbReference type="Gene3D" id="3.40.140.10">
    <property type="entry name" value="Cytidine Deaminase, domain 2"/>
    <property type="match status" value="1"/>
</dbReference>
<protein>
    <recommendedName>
        <fullName evidence="14">Riboflavin biosynthesis protein RibD</fullName>
    </recommendedName>
    <domain>
        <recommendedName>
            <fullName evidence="14">Diaminohydroxyphosphoribosylaminopyrimidine deaminase</fullName>
            <shortName evidence="14">DRAP deaminase</shortName>
            <ecNumber evidence="14">3.5.4.26</ecNumber>
        </recommendedName>
        <alternativeName>
            <fullName evidence="14">Riboflavin-specific deaminase</fullName>
        </alternativeName>
    </domain>
    <domain>
        <recommendedName>
            <fullName evidence="14">5-amino-6-(5-phosphoribosylamino)uracil reductase</fullName>
            <ecNumber evidence="14">1.1.1.193</ecNumber>
        </recommendedName>
        <alternativeName>
            <fullName evidence="14">HTP reductase</fullName>
        </alternativeName>
    </domain>
</protein>
<evidence type="ECO:0000256" key="6">
    <source>
        <dbReference type="ARBA" id="ARBA00022619"/>
    </source>
</evidence>
<dbReference type="PROSITE" id="PS51747">
    <property type="entry name" value="CYT_DCMP_DEAMINASES_2"/>
    <property type="match status" value="1"/>
</dbReference>
<evidence type="ECO:0000259" key="15">
    <source>
        <dbReference type="PROSITE" id="PS51747"/>
    </source>
</evidence>
<dbReference type="InterPro" id="IPR024072">
    <property type="entry name" value="DHFR-like_dom_sf"/>
</dbReference>
<name>A0ABV7WES6_9MICO</name>
<dbReference type="PIRSF" id="PIRSF006769">
    <property type="entry name" value="RibD"/>
    <property type="match status" value="1"/>
</dbReference>
<dbReference type="GO" id="GO:0008703">
    <property type="term" value="F:5-amino-6-(5-phosphoribosylamino)uracil reductase activity"/>
    <property type="evidence" value="ECO:0007669"/>
    <property type="project" value="UniProtKB-EC"/>
</dbReference>
<dbReference type="SUPFAM" id="SSF53927">
    <property type="entry name" value="Cytidine deaminase-like"/>
    <property type="match status" value="1"/>
</dbReference>
<evidence type="ECO:0000256" key="7">
    <source>
        <dbReference type="ARBA" id="ARBA00022723"/>
    </source>
</evidence>
<comment type="function">
    <text evidence="1 14">Converts 2,5-diamino-6-(ribosylamino)-4(3h)-pyrimidinone 5'-phosphate into 5-amino-6-(ribosylamino)-2,4(1h,3h)-pyrimidinedione 5'-phosphate.</text>
</comment>
<dbReference type="RefSeq" id="WP_376983728.1">
    <property type="nucleotide sequence ID" value="NZ_JBHRWW010000002.1"/>
</dbReference>
<dbReference type="PANTHER" id="PTHR38011:SF7">
    <property type="entry name" value="2,5-DIAMINO-6-RIBOSYLAMINO-4(3H)-PYRIMIDINONE 5'-PHOSPHATE REDUCTASE"/>
    <property type="match status" value="1"/>
</dbReference>
<dbReference type="InterPro" id="IPR050765">
    <property type="entry name" value="Riboflavin_Biosynth_HTPR"/>
</dbReference>
<keyword evidence="17" id="KW-1185">Reference proteome</keyword>
<dbReference type="EC" id="1.1.1.193" evidence="14"/>
<dbReference type="EMBL" id="JBHRWW010000002">
    <property type="protein sequence ID" value="MFC3687713.1"/>
    <property type="molecule type" value="Genomic_DNA"/>
</dbReference>
<keyword evidence="10 14" id="KW-0560">Oxidoreductase</keyword>
<comment type="pathway">
    <text evidence="2 14">Cofactor biosynthesis; riboflavin biosynthesis; 5-amino-6-(D-ribitylamino)uracil from GTP: step 2/4.</text>
</comment>
<keyword evidence="6 14" id="KW-0686">Riboflavin biosynthesis</keyword>
<dbReference type="InterPro" id="IPR002734">
    <property type="entry name" value="RibDG_C"/>
</dbReference>
<sequence length="341" mass="34725">MGRALELAARGPSRGANPRVGCVLLAPDGRVLGEGHHRGAGTAHAEVDALADAARAGTAAEELRGATAVVTLEPCSHTGRTPPCTAALLAAGVARVVVGAADPNPVAAGGTDVLRAAGVDVVTGVLAGRSSSLNRTWEHAVRHGRPFVTLKWASTLDGRVAAADGSSRWLTGTGARADVHARRATADAVLVGTGTALVDDPWLTTRSTGADGTVHLAADQPLRVVLGERDLPADARLRDDAAPTLQLRTRDVTAALADLARREVRHVWVEGGPTVAAAFLHAGAVDELVTYLAPAVLGAGAPAVGDLGITSVAGTLRFRLTDVTRLGGDVVLTSTPEKEPV</sequence>
<dbReference type="SUPFAM" id="SSF53597">
    <property type="entry name" value="Dihydrofolate reductase-like"/>
    <property type="match status" value="1"/>
</dbReference>
<keyword evidence="14 16" id="KW-0378">Hydrolase</keyword>
<evidence type="ECO:0000256" key="9">
    <source>
        <dbReference type="ARBA" id="ARBA00022857"/>
    </source>
</evidence>
<dbReference type="InterPro" id="IPR016193">
    <property type="entry name" value="Cytidine_deaminase-like"/>
</dbReference>
<evidence type="ECO:0000256" key="14">
    <source>
        <dbReference type="PIRNR" id="PIRNR006769"/>
    </source>
</evidence>
<dbReference type="NCBIfam" id="TIGR00326">
    <property type="entry name" value="eubact_ribD"/>
    <property type="match status" value="1"/>
</dbReference>
<keyword evidence="7 14" id="KW-0479">Metal-binding</keyword>
<evidence type="ECO:0000313" key="16">
    <source>
        <dbReference type="EMBL" id="MFC3687713.1"/>
    </source>
</evidence>
<evidence type="ECO:0000256" key="1">
    <source>
        <dbReference type="ARBA" id="ARBA00002151"/>
    </source>
</evidence>
<evidence type="ECO:0000256" key="11">
    <source>
        <dbReference type="ARBA" id="ARBA00023268"/>
    </source>
</evidence>
<gene>
    <name evidence="16" type="primary">ribD</name>
    <name evidence="16" type="ORF">ACFOLH_05090</name>
</gene>
<dbReference type="PANTHER" id="PTHR38011">
    <property type="entry name" value="DIHYDROFOLATE REDUCTASE FAMILY PROTEIN (AFU_ORTHOLOGUE AFUA_8G06820)"/>
    <property type="match status" value="1"/>
</dbReference>
<keyword evidence="11" id="KW-0511">Multifunctional enzyme</keyword>
<comment type="catalytic activity">
    <reaction evidence="13 14">
        <text>2,5-diamino-6-hydroxy-4-(5-phosphoribosylamino)-pyrimidine + H2O + H(+) = 5-amino-6-(5-phospho-D-ribosylamino)uracil + NH4(+)</text>
        <dbReference type="Rhea" id="RHEA:21868"/>
        <dbReference type="ChEBI" id="CHEBI:15377"/>
        <dbReference type="ChEBI" id="CHEBI:15378"/>
        <dbReference type="ChEBI" id="CHEBI:28938"/>
        <dbReference type="ChEBI" id="CHEBI:58453"/>
        <dbReference type="ChEBI" id="CHEBI:58614"/>
        <dbReference type="EC" id="3.5.4.26"/>
    </reaction>
</comment>
<evidence type="ECO:0000256" key="10">
    <source>
        <dbReference type="ARBA" id="ARBA00023002"/>
    </source>
</evidence>
<reference evidence="17" key="1">
    <citation type="journal article" date="2019" name="Int. J. Syst. Evol. Microbiol.">
        <title>The Global Catalogue of Microorganisms (GCM) 10K type strain sequencing project: providing services to taxonomists for standard genome sequencing and annotation.</title>
        <authorList>
            <consortium name="The Broad Institute Genomics Platform"/>
            <consortium name="The Broad Institute Genome Sequencing Center for Infectious Disease"/>
            <person name="Wu L."/>
            <person name="Ma J."/>
        </authorList>
    </citation>
    <scope>NUCLEOTIDE SEQUENCE [LARGE SCALE GENOMIC DNA]</scope>
    <source>
        <strain evidence="17">NCAIM B.02333</strain>
    </source>
</reference>
<comment type="similarity">
    <text evidence="5 14">In the C-terminal section; belongs to the HTP reductase family.</text>
</comment>
<comment type="caution">
    <text evidence="16">The sequence shown here is derived from an EMBL/GenBank/DDBJ whole genome shotgun (WGS) entry which is preliminary data.</text>
</comment>
<dbReference type="Proteomes" id="UP001595685">
    <property type="component" value="Unassembled WGS sequence"/>
</dbReference>
<comment type="cofactor">
    <cofactor evidence="14">
        <name>Zn(2+)</name>
        <dbReference type="ChEBI" id="CHEBI:29105"/>
    </cofactor>
    <text evidence="14">Binds 1 zinc ion.</text>
</comment>
<evidence type="ECO:0000256" key="2">
    <source>
        <dbReference type="ARBA" id="ARBA00004882"/>
    </source>
</evidence>
<comment type="pathway">
    <text evidence="3 14">Cofactor biosynthesis; riboflavin biosynthesis; 5-amino-6-(D-ribitylamino)uracil from GTP: step 3/4.</text>
</comment>
<comment type="catalytic activity">
    <reaction evidence="12 14">
        <text>5-amino-6-(5-phospho-D-ribitylamino)uracil + NADP(+) = 5-amino-6-(5-phospho-D-ribosylamino)uracil + NADPH + H(+)</text>
        <dbReference type="Rhea" id="RHEA:17845"/>
        <dbReference type="ChEBI" id="CHEBI:15378"/>
        <dbReference type="ChEBI" id="CHEBI:57783"/>
        <dbReference type="ChEBI" id="CHEBI:58349"/>
        <dbReference type="ChEBI" id="CHEBI:58421"/>
        <dbReference type="ChEBI" id="CHEBI:58453"/>
        <dbReference type="EC" id="1.1.1.193"/>
    </reaction>
</comment>
<evidence type="ECO:0000256" key="13">
    <source>
        <dbReference type="ARBA" id="ARBA00049886"/>
    </source>
</evidence>
<evidence type="ECO:0000256" key="12">
    <source>
        <dbReference type="ARBA" id="ARBA00049861"/>
    </source>
</evidence>